<dbReference type="PANTHER" id="PTHR42686:SF1">
    <property type="entry name" value="GH17980P-RELATED"/>
    <property type="match status" value="1"/>
</dbReference>
<dbReference type="CDD" id="cd19099">
    <property type="entry name" value="AKR_unchar"/>
    <property type="match status" value="1"/>
</dbReference>
<dbReference type="SUPFAM" id="SSF51430">
    <property type="entry name" value="NAD(P)-linked oxidoreductase"/>
    <property type="match status" value="1"/>
</dbReference>
<sequence length="415" mass="48174">MPDFGFGTYRISDHNQAHIDALIEAIRGGIKLIDTSTNYFDGGAERAIAKAFRHFDAAVYESVEIVSKFGYIQGSLLQEYKDTNSALHKLECSVVEYAPDCYHSISKEFVHHQLTRSLERLQRESLGCYMIHNPEYYILDAIKKGVPKDEYLDGMYEQIFEAFCALEEEVSRGRIKSYGISSNSFAKPSSLPDFLPYEDLTTLAHKAAKEMGNQNNSFTTIELPINIAEKEGLKCSFWAKEQGLRVLANRPLNAMFNGKMYRLAEYEESRDYYMYLNELLEFCDNDLLRPVYNLIEQLDESKHRFGFIGEYDHFVHAQVLPHLQRSLKNIEGDTQEKLLTYLELFLTEYREMVASEGGRKVKEELKHLFKNCHKPLQKCALEYLLKQESIDYILVGARRIRYVYELLALKEELER</sequence>
<dbReference type="Gene3D" id="3.20.20.100">
    <property type="entry name" value="NADP-dependent oxidoreductase domain"/>
    <property type="match status" value="1"/>
</dbReference>
<dbReference type="AlphaFoldDB" id="A0A1W1C2D9"/>
<dbReference type="InterPro" id="IPR036812">
    <property type="entry name" value="NAD(P)_OxRdtase_dom_sf"/>
</dbReference>
<dbReference type="PANTHER" id="PTHR42686">
    <property type="entry name" value="GH17980P-RELATED"/>
    <property type="match status" value="1"/>
</dbReference>
<evidence type="ECO:0000313" key="2">
    <source>
        <dbReference type="EMBL" id="SFV59946.1"/>
    </source>
</evidence>
<name>A0A1W1C2D9_9ZZZZ</name>
<proteinExistence type="predicted"/>
<dbReference type="GO" id="GO:0016491">
    <property type="term" value="F:oxidoreductase activity"/>
    <property type="evidence" value="ECO:0007669"/>
    <property type="project" value="InterPro"/>
</dbReference>
<organism evidence="2">
    <name type="scientific">hydrothermal vent metagenome</name>
    <dbReference type="NCBI Taxonomy" id="652676"/>
    <lineage>
        <taxon>unclassified sequences</taxon>
        <taxon>metagenomes</taxon>
        <taxon>ecological metagenomes</taxon>
    </lineage>
</organism>
<dbReference type="EMBL" id="FPHB01000048">
    <property type="protein sequence ID" value="SFV59946.1"/>
    <property type="molecule type" value="Genomic_DNA"/>
</dbReference>
<dbReference type="InterPro" id="IPR020471">
    <property type="entry name" value="AKR"/>
</dbReference>
<protein>
    <submittedName>
        <fullName evidence="2">Aldo/keto oxidoreductase</fullName>
    </submittedName>
</protein>
<evidence type="ECO:0000259" key="1">
    <source>
        <dbReference type="Pfam" id="PF00248"/>
    </source>
</evidence>
<accession>A0A1W1C2D9</accession>
<dbReference type="GO" id="GO:0005829">
    <property type="term" value="C:cytosol"/>
    <property type="evidence" value="ECO:0007669"/>
    <property type="project" value="TreeGrafter"/>
</dbReference>
<feature type="domain" description="NADP-dependent oxidoreductase" evidence="1">
    <location>
        <begin position="5"/>
        <end position="191"/>
    </location>
</feature>
<gene>
    <name evidence="2" type="ORF">MNB_SM-7-682</name>
</gene>
<reference evidence="2" key="1">
    <citation type="submission" date="2016-10" db="EMBL/GenBank/DDBJ databases">
        <authorList>
            <person name="de Groot N.N."/>
        </authorList>
    </citation>
    <scope>NUCLEOTIDE SEQUENCE</scope>
</reference>
<dbReference type="InterPro" id="IPR023210">
    <property type="entry name" value="NADP_OxRdtase_dom"/>
</dbReference>
<dbReference type="Pfam" id="PF00248">
    <property type="entry name" value="Aldo_ket_red"/>
    <property type="match status" value="1"/>
</dbReference>